<dbReference type="PROSITE" id="PS50887">
    <property type="entry name" value="GGDEF"/>
    <property type="match status" value="1"/>
</dbReference>
<dbReference type="InterPro" id="IPR000160">
    <property type="entry name" value="GGDEF_dom"/>
</dbReference>
<dbReference type="GO" id="GO:0052621">
    <property type="term" value="F:diguanylate cyclase activity"/>
    <property type="evidence" value="ECO:0007669"/>
    <property type="project" value="UniProtKB-EC"/>
</dbReference>
<dbReference type="InterPro" id="IPR029016">
    <property type="entry name" value="GAF-like_dom_sf"/>
</dbReference>
<dbReference type="InterPro" id="IPR003018">
    <property type="entry name" value="GAF"/>
</dbReference>
<dbReference type="Pfam" id="PF13185">
    <property type="entry name" value="GAF_2"/>
    <property type="match status" value="1"/>
</dbReference>
<dbReference type="SMART" id="SM00065">
    <property type="entry name" value="GAF"/>
    <property type="match status" value="1"/>
</dbReference>
<evidence type="ECO:0000259" key="4">
    <source>
        <dbReference type="PROSITE" id="PS50887"/>
    </source>
</evidence>
<dbReference type="InterPro" id="IPR050469">
    <property type="entry name" value="Diguanylate_Cyclase"/>
</dbReference>
<dbReference type="GO" id="GO:0005886">
    <property type="term" value="C:plasma membrane"/>
    <property type="evidence" value="ECO:0007669"/>
    <property type="project" value="TreeGrafter"/>
</dbReference>
<dbReference type="Gene3D" id="3.30.450.40">
    <property type="match status" value="1"/>
</dbReference>
<dbReference type="PANTHER" id="PTHR45138">
    <property type="entry name" value="REGULATORY COMPONENTS OF SENSORY TRANSDUCTION SYSTEM"/>
    <property type="match status" value="1"/>
</dbReference>
<dbReference type="InterPro" id="IPR029787">
    <property type="entry name" value="Nucleotide_cyclase"/>
</dbReference>
<organism evidence="5 6">
    <name type="scientific">Candidatus Thiodiazotropha taylori</name>
    <dbReference type="NCBI Taxonomy" id="2792791"/>
    <lineage>
        <taxon>Bacteria</taxon>
        <taxon>Pseudomonadati</taxon>
        <taxon>Pseudomonadota</taxon>
        <taxon>Gammaproteobacteria</taxon>
        <taxon>Chromatiales</taxon>
        <taxon>Sedimenticolaceae</taxon>
        <taxon>Candidatus Thiodiazotropha</taxon>
    </lineage>
</organism>
<feature type="domain" description="GGDEF" evidence="4">
    <location>
        <begin position="244"/>
        <end position="383"/>
    </location>
</feature>
<comment type="cofactor">
    <cofactor evidence="1">
        <name>Mg(2+)</name>
        <dbReference type="ChEBI" id="CHEBI:18420"/>
    </cofactor>
</comment>
<sequence>MDLRERFFSLLDSLSALRALSQINLEGISEMELISKALDELVRYQNVENCSVFRIEGGVLSCVIGTSLDESHAEFIGSDRLRQARETMLFKPGEGIAGIAYTTGQLQYCRNCSQSDDFLLNTLSGGDLPGSIISAPIKMGNKVLGVLNASHPLPEYFEPWQQHTLSLFCSCLGQIMYNHRLLNELESEVEQRTLELKEALGEAEAHRKRYQQLLTIDELTGLHNRRYFFSEAEALLSRAIRHEQSCSLLLVDMDYFKRINDQWGHQVGDQVLIAIARVLKEEARGGDVLARVGGEEFAVMLAETGIGGADLMAQRIQERLAKIDTGRDLVGLSLTACIGMTALSPDYDRDLSVNELLDQLYSKADRAMYDCKREGHNSRKRFI</sequence>
<evidence type="ECO:0000313" key="5">
    <source>
        <dbReference type="EMBL" id="MBT2987920.1"/>
    </source>
</evidence>
<name>A0A944QTN1_9GAMM</name>
<dbReference type="CDD" id="cd01949">
    <property type="entry name" value="GGDEF"/>
    <property type="match status" value="1"/>
</dbReference>
<dbReference type="GO" id="GO:1902201">
    <property type="term" value="P:negative regulation of bacterial-type flagellum-dependent cell motility"/>
    <property type="evidence" value="ECO:0007669"/>
    <property type="project" value="TreeGrafter"/>
</dbReference>
<evidence type="ECO:0000256" key="2">
    <source>
        <dbReference type="ARBA" id="ARBA00012528"/>
    </source>
</evidence>
<comment type="caution">
    <text evidence="5">The sequence shown here is derived from an EMBL/GenBank/DDBJ whole genome shotgun (WGS) entry which is preliminary data.</text>
</comment>
<dbReference type="SUPFAM" id="SSF55073">
    <property type="entry name" value="Nucleotide cyclase"/>
    <property type="match status" value="1"/>
</dbReference>
<reference evidence="5 6" key="1">
    <citation type="submission" date="2021-05" db="EMBL/GenBank/DDBJ databases">
        <title>Genetic and Functional Diversity in Clade A Lucinid endosymbionts from the Bahamas.</title>
        <authorList>
            <person name="Giani N.M."/>
            <person name="Engel A.S."/>
            <person name="Campbell B.J."/>
        </authorList>
    </citation>
    <scope>NUCLEOTIDE SEQUENCE [LARGE SCALE GENOMIC DNA]</scope>
    <source>
        <strain evidence="5">LUC16012Gg_MoonRockCtena</strain>
    </source>
</reference>
<dbReference type="EMBL" id="JAHHGM010000002">
    <property type="protein sequence ID" value="MBT2987920.1"/>
    <property type="molecule type" value="Genomic_DNA"/>
</dbReference>
<evidence type="ECO:0000256" key="1">
    <source>
        <dbReference type="ARBA" id="ARBA00001946"/>
    </source>
</evidence>
<protein>
    <recommendedName>
        <fullName evidence="2">diguanylate cyclase</fullName>
        <ecNumber evidence="2">2.7.7.65</ecNumber>
    </recommendedName>
</protein>
<dbReference type="Gene3D" id="3.30.70.270">
    <property type="match status" value="1"/>
</dbReference>
<dbReference type="Proteomes" id="UP000770889">
    <property type="component" value="Unassembled WGS sequence"/>
</dbReference>
<dbReference type="SUPFAM" id="SSF55781">
    <property type="entry name" value="GAF domain-like"/>
    <property type="match status" value="1"/>
</dbReference>
<dbReference type="NCBIfam" id="TIGR00254">
    <property type="entry name" value="GGDEF"/>
    <property type="match status" value="1"/>
</dbReference>
<dbReference type="AlphaFoldDB" id="A0A944QTN1"/>
<evidence type="ECO:0000256" key="3">
    <source>
        <dbReference type="ARBA" id="ARBA00034247"/>
    </source>
</evidence>
<dbReference type="GO" id="GO:0043709">
    <property type="term" value="P:cell adhesion involved in single-species biofilm formation"/>
    <property type="evidence" value="ECO:0007669"/>
    <property type="project" value="TreeGrafter"/>
</dbReference>
<comment type="catalytic activity">
    <reaction evidence="3">
        <text>2 GTP = 3',3'-c-di-GMP + 2 diphosphate</text>
        <dbReference type="Rhea" id="RHEA:24898"/>
        <dbReference type="ChEBI" id="CHEBI:33019"/>
        <dbReference type="ChEBI" id="CHEBI:37565"/>
        <dbReference type="ChEBI" id="CHEBI:58805"/>
        <dbReference type="EC" id="2.7.7.65"/>
    </reaction>
</comment>
<dbReference type="InterPro" id="IPR043128">
    <property type="entry name" value="Rev_trsase/Diguanyl_cyclase"/>
</dbReference>
<dbReference type="PANTHER" id="PTHR45138:SF9">
    <property type="entry name" value="DIGUANYLATE CYCLASE DGCM-RELATED"/>
    <property type="match status" value="1"/>
</dbReference>
<dbReference type="SMART" id="SM00267">
    <property type="entry name" value="GGDEF"/>
    <property type="match status" value="1"/>
</dbReference>
<proteinExistence type="predicted"/>
<evidence type="ECO:0000313" key="6">
    <source>
        <dbReference type="Proteomes" id="UP000770889"/>
    </source>
</evidence>
<dbReference type="EC" id="2.7.7.65" evidence="2"/>
<dbReference type="Pfam" id="PF00990">
    <property type="entry name" value="GGDEF"/>
    <property type="match status" value="1"/>
</dbReference>
<accession>A0A944QTN1</accession>
<gene>
    <name evidence="5" type="ORF">KME65_03060</name>
</gene>
<dbReference type="FunFam" id="3.30.70.270:FF:000001">
    <property type="entry name" value="Diguanylate cyclase domain protein"/>
    <property type="match status" value="1"/>
</dbReference>